<dbReference type="InterPro" id="IPR048933">
    <property type="entry name" value="B_lactamase-like_C"/>
</dbReference>
<accession>A0ABY5P8Z7</accession>
<dbReference type="Proteomes" id="UP001315967">
    <property type="component" value="Chromosome"/>
</dbReference>
<evidence type="ECO:0000313" key="2">
    <source>
        <dbReference type="EMBL" id="UUX35009.1"/>
    </source>
</evidence>
<dbReference type="PANTHER" id="PTHR23131">
    <property type="entry name" value="ENDORIBONUCLEASE LACTB2"/>
    <property type="match status" value="1"/>
</dbReference>
<dbReference type="InterPro" id="IPR036866">
    <property type="entry name" value="RibonucZ/Hydroxyglut_hydro"/>
</dbReference>
<evidence type="ECO:0000259" key="1">
    <source>
        <dbReference type="SMART" id="SM00849"/>
    </source>
</evidence>
<dbReference type="Pfam" id="PF00753">
    <property type="entry name" value="Lactamase_B"/>
    <property type="match status" value="1"/>
</dbReference>
<gene>
    <name evidence="2" type="ORF">NRE15_05020</name>
</gene>
<feature type="domain" description="Metallo-beta-lactamase" evidence="1">
    <location>
        <begin position="23"/>
        <end position="230"/>
    </location>
</feature>
<dbReference type="InterPro" id="IPR036388">
    <property type="entry name" value="WH-like_DNA-bd_sf"/>
</dbReference>
<sequence length="332" mass="37773">MITEVAKNIYRFNVDLPQTALKQLNIYVIKAGGRNIVFDTGYNLPETQAQLLAGLSALDLEVADCELVLTHLHSDHTGLAHLFADAGCPVYAGSVDGNLMNAMTGDAYWKHIYALQAAYSDKGTATSREDNPAHNYKLNRPVDFIPLDPGDDFVVGDYQFNVLDLKGHTPGHIGLYEANHHFIFSADTVLDPISPNITYWGDQYPNILGTYIETLRDLRKLNLARMFATHRKIIDNPNERIDEIIHHHLLRLQEILQSMEVDAWYTVEDISSQISWRIKIDSWQNFPPAQRVFALGETMAHLDYLRHSKHVEMKMEDNVYRFRLLNGVIEAV</sequence>
<evidence type="ECO:0000313" key="3">
    <source>
        <dbReference type="Proteomes" id="UP001315967"/>
    </source>
</evidence>
<dbReference type="PANTHER" id="PTHR23131:SF4">
    <property type="entry name" value="METALLO-BETA-LACTAMASE SUPERFAMILY POTEIN"/>
    <property type="match status" value="1"/>
</dbReference>
<dbReference type="RefSeq" id="WP_313794501.1">
    <property type="nucleotide sequence ID" value="NZ_CP102453.1"/>
</dbReference>
<dbReference type="InterPro" id="IPR001279">
    <property type="entry name" value="Metallo-B-lactamas"/>
</dbReference>
<dbReference type="Gene3D" id="3.60.15.10">
    <property type="entry name" value="Ribonuclease Z/Hydroxyacylglutathione hydrolase-like"/>
    <property type="match status" value="1"/>
</dbReference>
<dbReference type="SUPFAM" id="SSF56281">
    <property type="entry name" value="Metallo-hydrolase/oxidoreductase"/>
    <property type="match status" value="1"/>
</dbReference>
<keyword evidence="3" id="KW-1185">Reference proteome</keyword>
<dbReference type="Pfam" id="PF21221">
    <property type="entry name" value="B_lactamase-like_C"/>
    <property type="match status" value="1"/>
</dbReference>
<reference evidence="2 3" key="1">
    <citation type="submission" date="2022-08" db="EMBL/GenBank/DDBJ databases">
        <title>Aerococcaceae sp. nov isolated from spoiled eye mask.</title>
        <authorList>
            <person name="Zhou G."/>
            <person name="Xie X.-B."/>
            <person name="Shi Q.-S."/>
            <person name="Wang Y.-S."/>
            <person name="Wen X."/>
            <person name="Peng H."/>
            <person name="Yang X.-J."/>
            <person name="Tao H.-B."/>
            <person name="Huang X.-M."/>
        </authorList>
    </citation>
    <scope>NUCLEOTIDE SEQUENCE [LARGE SCALE GENOMIC DNA]</scope>
    <source>
        <strain evidence="3">DM20194951</strain>
    </source>
</reference>
<organism evidence="2 3">
    <name type="scientific">Fundicoccus culcitae</name>
    <dbReference type="NCBI Taxonomy" id="2969821"/>
    <lineage>
        <taxon>Bacteria</taxon>
        <taxon>Bacillati</taxon>
        <taxon>Bacillota</taxon>
        <taxon>Bacilli</taxon>
        <taxon>Lactobacillales</taxon>
        <taxon>Aerococcaceae</taxon>
        <taxon>Fundicoccus</taxon>
    </lineage>
</organism>
<protein>
    <submittedName>
        <fullName evidence="2">MBL fold metallo-hydrolase</fullName>
    </submittedName>
</protein>
<dbReference type="InterPro" id="IPR050662">
    <property type="entry name" value="Sec-metab_biosynth-thioest"/>
</dbReference>
<proteinExistence type="predicted"/>
<dbReference type="Gene3D" id="1.10.10.10">
    <property type="entry name" value="Winged helix-like DNA-binding domain superfamily/Winged helix DNA-binding domain"/>
    <property type="match status" value="1"/>
</dbReference>
<dbReference type="SMART" id="SM00849">
    <property type="entry name" value="Lactamase_B"/>
    <property type="match status" value="1"/>
</dbReference>
<name>A0ABY5P8Z7_9LACT</name>
<dbReference type="EMBL" id="CP102453">
    <property type="protein sequence ID" value="UUX35009.1"/>
    <property type="molecule type" value="Genomic_DNA"/>
</dbReference>